<dbReference type="SUPFAM" id="SSF52172">
    <property type="entry name" value="CheY-like"/>
    <property type="match status" value="1"/>
</dbReference>
<reference evidence="3" key="1">
    <citation type="journal article" date="2021" name="PeerJ">
        <title>Extensive microbial diversity within the chicken gut microbiome revealed by metagenomics and culture.</title>
        <authorList>
            <person name="Gilroy R."/>
            <person name="Ravi A."/>
            <person name="Getino M."/>
            <person name="Pursley I."/>
            <person name="Horton D.L."/>
            <person name="Alikhan N.F."/>
            <person name="Baker D."/>
            <person name="Gharbi K."/>
            <person name="Hall N."/>
            <person name="Watson M."/>
            <person name="Adriaenssens E.M."/>
            <person name="Foster-Nyarko E."/>
            <person name="Jarju S."/>
            <person name="Secka A."/>
            <person name="Antonio M."/>
            <person name="Oren A."/>
            <person name="Chaudhuri R.R."/>
            <person name="La Ragione R."/>
            <person name="Hildebrand F."/>
            <person name="Pallen M.J."/>
        </authorList>
    </citation>
    <scope>NUCLEOTIDE SEQUENCE</scope>
    <source>
        <strain evidence="3">ChiW4-1371</strain>
    </source>
</reference>
<reference evidence="3" key="2">
    <citation type="submission" date="2021-04" db="EMBL/GenBank/DDBJ databases">
        <authorList>
            <person name="Gilroy R."/>
        </authorList>
    </citation>
    <scope>NUCLEOTIDE SEQUENCE</scope>
    <source>
        <strain evidence="3">ChiW4-1371</strain>
    </source>
</reference>
<dbReference type="InterPro" id="IPR011006">
    <property type="entry name" value="CheY-like_superfamily"/>
</dbReference>
<dbReference type="GO" id="GO:0000160">
    <property type="term" value="P:phosphorelay signal transduction system"/>
    <property type="evidence" value="ECO:0007669"/>
    <property type="project" value="InterPro"/>
</dbReference>
<dbReference type="AlphaFoldDB" id="A0A9D2GU99"/>
<proteinExistence type="predicted"/>
<gene>
    <name evidence="3" type="ORF">H9804_02675</name>
</gene>
<feature type="modified residue" description="4-aspartylphosphate" evidence="1">
    <location>
        <position position="54"/>
    </location>
</feature>
<evidence type="ECO:0000313" key="3">
    <source>
        <dbReference type="EMBL" id="HIZ88825.1"/>
    </source>
</evidence>
<accession>A0A9D2GU99</accession>
<dbReference type="InterPro" id="IPR001789">
    <property type="entry name" value="Sig_transdc_resp-reg_receiver"/>
</dbReference>
<evidence type="ECO:0000313" key="4">
    <source>
        <dbReference type="Proteomes" id="UP000824176"/>
    </source>
</evidence>
<protein>
    <submittedName>
        <fullName evidence="3">Response regulator</fullName>
    </submittedName>
</protein>
<dbReference type="EMBL" id="DXAQ01000037">
    <property type="protein sequence ID" value="HIZ88825.1"/>
    <property type="molecule type" value="Genomic_DNA"/>
</dbReference>
<evidence type="ECO:0000259" key="2">
    <source>
        <dbReference type="PROSITE" id="PS50110"/>
    </source>
</evidence>
<feature type="domain" description="Response regulatory" evidence="2">
    <location>
        <begin position="5"/>
        <end position="119"/>
    </location>
</feature>
<sequence length="122" mass="14036">MEAKKILVITNDDDVFAKLHFEFDANKYMLQRVSNPLLSVEVLNNNDYYAVVADLSMKEIYMVDMLNNIGFIHTNMPVVLLSSNITADDILLTYEFGFLEILPKDYKKGEVRKLIEEAVVNK</sequence>
<keyword evidence="1" id="KW-0597">Phosphoprotein</keyword>
<dbReference type="PROSITE" id="PS50110">
    <property type="entry name" value="RESPONSE_REGULATORY"/>
    <property type="match status" value="1"/>
</dbReference>
<name>A0A9D2GU99_9BACT</name>
<evidence type="ECO:0000256" key="1">
    <source>
        <dbReference type="PROSITE-ProRule" id="PRU00169"/>
    </source>
</evidence>
<organism evidence="3 4">
    <name type="scientific">Candidatus Mucispirillum faecigallinarum</name>
    <dbReference type="NCBI Taxonomy" id="2838699"/>
    <lineage>
        <taxon>Bacteria</taxon>
        <taxon>Pseudomonadati</taxon>
        <taxon>Deferribacterota</taxon>
        <taxon>Deferribacteres</taxon>
        <taxon>Deferribacterales</taxon>
        <taxon>Mucispirillaceae</taxon>
        <taxon>Mucispirillum</taxon>
    </lineage>
</organism>
<dbReference type="Proteomes" id="UP000824176">
    <property type="component" value="Unassembled WGS sequence"/>
</dbReference>
<dbReference type="Gene3D" id="3.40.50.2300">
    <property type="match status" value="1"/>
</dbReference>
<dbReference type="Pfam" id="PF00072">
    <property type="entry name" value="Response_reg"/>
    <property type="match status" value="1"/>
</dbReference>
<comment type="caution">
    <text evidence="3">The sequence shown here is derived from an EMBL/GenBank/DDBJ whole genome shotgun (WGS) entry which is preliminary data.</text>
</comment>